<dbReference type="GO" id="GO:0008236">
    <property type="term" value="F:serine-type peptidase activity"/>
    <property type="evidence" value="ECO:0007669"/>
    <property type="project" value="UniProtKB-KW"/>
</dbReference>
<dbReference type="EMBL" id="AP031573">
    <property type="protein sequence ID" value="BFM44032.1"/>
    <property type="molecule type" value="Genomic_DNA"/>
</dbReference>
<keyword evidence="3" id="KW-0732">Signal</keyword>
<dbReference type="EC" id="3.4.21.-" evidence="6"/>
<evidence type="ECO:0000256" key="4">
    <source>
        <dbReference type="ARBA" id="ARBA00022801"/>
    </source>
</evidence>
<dbReference type="InterPro" id="IPR008256">
    <property type="entry name" value="Peptidase_S1B"/>
</dbReference>
<dbReference type="InterPro" id="IPR009003">
    <property type="entry name" value="Peptidase_S1_PA"/>
</dbReference>
<evidence type="ECO:0000313" key="7">
    <source>
        <dbReference type="EMBL" id="BFM44032.1"/>
    </source>
</evidence>
<sequence>MVRYENFYQDLNVKARSQELYNVIIQQAKSEPEIQDMIIKTEDNLILEAGKKGVKVDKFEMAVNVQAKIIDDLLESGKKYQDSEDIKVKGTRLKGKTQFDSRIEMHQLNPLVPWQSAILKSCESVGIIVEKNKIKKLTDHYYYLDTNTTLGKFFNLCEDEPFYNQPVLGGGTGFIISDNSMITARHVFVKPLSEYVIIFGYRLLYSNGIVENFFSKDNIYIPVAIKNNFYGIDAVEFKVDRRLESPPLKLSESQSVKIGDEIYMIGHSCGLPLKVAVNASISDADSAQYFYTTLDSFMGNSGSPVFDSKTHSVIGVLVSGEVDFQFNGNCYYSPVCKLPECSGEKVVRIDAIKQQR</sequence>
<dbReference type="InterPro" id="IPR043504">
    <property type="entry name" value="Peptidase_S1_PA_chymotrypsin"/>
</dbReference>
<keyword evidence="5 6" id="KW-0720">Serine protease</keyword>
<dbReference type="Gene3D" id="2.40.10.10">
    <property type="entry name" value="Trypsin-like serine proteases"/>
    <property type="match status" value="1"/>
</dbReference>
<dbReference type="PRINTS" id="PR00839">
    <property type="entry name" value="V8PROTEASE"/>
</dbReference>
<evidence type="ECO:0000256" key="3">
    <source>
        <dbReference type="ARBA" id="ARBA00022729"/>
    </source>
</evidence>
<gene>
    <name evidence="7" type="ORF">CFS9_26730</name>
</gene>
<protein>
    <recommendedName>
        <fullName evidence="6">Serine protease</fullName>
        <ecNumber evidence="6">3.4.21.-</ecNumber>
    </recommendedName>
</protein>
<dbReference type="GO" id="GO:0006508">
    <property type="term" value="P:proteolysis"/>
    <property type="evidence" value="ECO:0007669"/>
    <property type="project" value="UniProtKB-KW"/>
</dbReference>
<keyword evidence="4 6" id="KW-0378">Hydrolase</keyword>
<dbReference type="SUPFAM" id="SSF50494">
    <property type="entry name" value="Trypsin-like serine proteases"/>
    <property type="match status" value="1"/>
</dbReference>
<accession>A0AAT9H3D2</accession>
<dbReference type="Pfam" id="PF13365">
    <property type="entry name" value="Trypsin_2"/>
    <property type="match status" value="1"/>
</dbReference>
<comment type="similarity">
    <text evidence="1 6">Belongs to the peptidase S1B family.</text>
</comment>
<keyword evidence="2 6" id="KW-0645">Protease</keyword>
<name>A0AAT9H3D2_9FLAO</name>
<reference evidence="7" key="1">
    <citation type="submission" date="2024-05" db="EMBL/GenBank/DDBJ databases">
        <title>Whole-Genome Sequence of CFS9, a Potential Fish Probiotic Isolated from the Body Surface of Silurus asotus.</title>
        <authorList>
            <person name="Kojima M."/>
            <person name="Tobioka K."/>
            <person name="Yokota K."/>
            <person name="Nakatani H."/>
            <person name="Hori K."/>
            <person name="Tamaru Y."/>
            <person name="Okazaki F."/>
        </authorList>
    </citation>
    <scope>NUCLEOTIDE SEQUENCE</scope>
    <source>
        <strain evidence="7">CFS9</strain>
    </source>
</reference>
<evidence type="ECO:0000256" key="1">
    <source>
        <dbReference type="ARBA" id="ARBA00008764"/>
    </source>
</evidence>
<evidence type="ECO:0000256" key="6">
    <source>
        <dbReference type="RuleBase" id="RU004296"/>
    </source>
</evidence>
<proteinExistence type="inferred from homology"/>
<evidence type="ECO:0000256" key="2">
    <source>
        <dbReference type="ARBA" id="ARBA00022670"/>
    </source>
</evidence>
<dbReference type="AlphaFoldDB" id="A0AAT9H3D2"/>
<evidence type="ECO:0000256" key="5">
    <source>
        <dbReference type="ARBA" id="ARBA00022825"/>
    </source>
</evidence>
<organism evidence="7">
    <name type="scientific">Flavobacterium sp. CFS9</name>
    <dbReference type="NCBI Taxonomy" id="3143118"/>
    <lineage>
        <taxon>Bacteria</taxon>
        <taxon>Pseudomonadati</taxon>
        <taxon>Bacteroidota</taxon>
        <taxon>Flavobacteriia</taxon>
        <taxon>Flavobacteriales</taxon>
        <taxon>Flavobacteriaceae</taxon>
        <taxon>Flavobacterium</taxon>
    </lineage>
</organism>